<dbReference type="EMBL" id="FNEZ01000003">
    <property type="protein sequence ID" value="SDJ97367.1"/>
    <property type="molecule type" value="Genomic_DNA"/>
</dbReference>
<sequence>MDEGIRNMQNAIIKISEERLGEPLTDKMIHDIRLFQGYMGLEFIIDTVKTSEGNELREYLKNLRNGLSH</sequence>
<proteinExistence type="predicted"/>
<reference evidence="1 2" key="1">
    <citation type="submission" date="2016-10" db="EMBL/GenBank/DDBJ databases">
        <authorList>
            <person name="de Groot N.N."/>
        </authorList>
    </citation>
    <scope>NUCLEOTIDE SEQUENCE [LARGE SCALE GENOMIC DNA]</scope>
    <source>
        <strain evidence="1 2">CGMCC 1.10076</strain>
    </source>
</reference>
<dbReference type="STRING" id="1128970.SAMN04487935_2177"/>
<accession>A0A1G8Y3T0</accession>
<dbReference type="OrthoDB" id="9980725at2"/>
<protein>
    <submittedName>
        <fullName evidence="1">Uncharacterized protein</fullName>
    </submittedName>
</protein>
<gene>
    <name evidence="1" type="ORF">SAMN04487935_2177</name>
</gene>
<dbReference type="AlphaFoldDB" id="A0A1G8Y3T0"/>
<dbReference type="RefSeq" id="WP_091395143.1">
    <property type="nucleotide sequence ID" value="NZ_BKAI01000024.1"/>
</dbReference>
<evidence type="ECO:0000313" key="1">
    <source>
        <dbReference type="EMBL" id="SDJ97367.1"/>
    </source>
</evidence>
<name>A0A1G8Y3T0_9FLAO</name>
<keyword evidence="2" id="KW-1185">Reference proteome</keyword>
<organism evidence="1 2">
    <name type="scientific">Flavobacterium noncentrifugens</name>
    <dbReference type="NCBI Taxonomy" id="1128970"/>
    <lineage>
        <taxon>Bacteria</taxon>
        <taxon>Pseudomonadati</taxon>
        <taxon>Bacteroidota</taxon>
        <taxon>Flavobacteriia</taxon>
        <taxon>Flavobacteriales</taxon>
        <taxon>Flavobacteriaceae</taxon>
        <taxon>Flavobacterium</taxon>
    </lineage>
</organism>
<dbReference type="Proteomes" id="UP000199580">
    <property type="component" value="Unassembled WGS sequence"/>
</dbReference>
<evidence type="ECO:0000313" key="2">
    <source>
        <dbReference type="Proteomes" id="UP000199580"/>
    </source>
</evidence>